<dbReference type="PROSITE" id="PS50217">
    <property type="entry name" value="BZIP"/>
    <property type="match status" value="1"/>
</dbReference>
<dbReference type="InterPro" id="IPR046347">
    <property type="entry name" value="bZIP_sf"/>
</dbReference>
<protein>
    <recommendedName>
        <fullName evidence="2">BZIP domain-containing protein</fullName>
    </recommendedName>
</protein>
<dbReference type="SUPFAM" id="SSF57959">
    <property type="entry name" value="Leucine zipper domain"/>
    <property type="match status" value="1"/>
</dbReference>
<feature type="compositionally biased region" description="Basic and acidic residues" evidence="1">
    <location>
        <begin position="225"/>
        <end position="234"/>
    </location>
</feature>
<dbReference type="CDD" id="cd14687">
    <property type="entry name" value="bZIP_ATF2"/>
    <property type="match status" value="1"/>
</dbReference>
<evidence type="ECO:0000313" key="3">
    <source>
        <dbReference type="EMBL" id="CAK7271503.1"/>
    </source>
</evidence>
<sequence length="383" mass="41453">MAYPSAHRAEWNQGYYVHPPSAPIATRTKISALLNDDDSNVTGFGGHYPATARSVSNHMAHSAHSGSQYAATNNITKSTLLSEQQSTRSLNSAYMYHANESLPAYSTYASDDEKIYSRHGRGIVDRHAFESGGSVEEKSARSKQAAFGKSRDDVKLEKGSFSILNSHTGNSHVHSTPPATISSSAFSAGKSHIMSFAPSQQQAPFTSTSTSSTASNVNDDDDDGKSDVYGRQFRDNSVSSHDTPTTSLGWLRDEAHQPVTFQRDRNRAAATKCRAKSKAAISKLEEDERAVTEEHSALSAQKVELVDEVLSLRMELIRHGHCVGNDNIQNYLNNAACVIGDSGGRNMFWGPDGSGIENSTSTPVDGSPIQQGSKKRSLKSHQT</sequence>
<dbReference type="InterPro" id="IPR004827">
    <property type="entry name" value="bZIP"/>
</dbReference>
<feature type="compositionally biased region" description="Polar residues" evidence="1">
    <location>
        <begin position="235"/>
        <end position="248"/>
    </location>
</feature>
<feature type="compositionally biased region" description="Basic and acidic residues" evidence="1">
    <location>
        <begin position="129"/>
        <end position="140"/>
    </location>
</feature>
<accession>A0ABP0DT59</accession>
<name>A0ABP0DT59_9PEZI</name>
<keyword evidence="4" id="KW-1185">Reference proteome</keyword>
<feature type="region of interest" description="Disordered" evidence="1">
    <location>
        <begin position="198"/>
        <end position="251"/>
    </location>
</feature>
<evidence type="ECO:0000259" key="2">
    <source>
        <dbReference type="PROSITE" id="PS50217"/>
    </source>
</evidence>
<gene>
    <name evidence="3" type="ORF">SEPCBS57363_004655</name>
</gene>
<dbReference type="SMART" id="SM00338">
    <property type="entry name" value="BRLZ"/>
    <property type="match status" value="1"/>
</dbReference>
<dbReference type="EMBL" id="CAWUOM010000089">
    <property type="protein sequence ID" value="CAK7271503.1"/>
    <property type="molecule type" value="Genomic_DNA"/>
</dbReference>
<organism evidence="3 4">
    <name type="scientific">Sporothrix epigloea</name>
    <dbReference type="NCBI Taxonomy" id="1892477"/>
    <lineage>
        <taxon>Eukaryota</taxon>
        <taxon>Fungi</taxon>
        <taxon>Dikarya</taxon>
        <taxon>Ascomycota</taxon>
        <taxon>Pezizomycotina</taxon>
        <taxon>Sordariomycetes</taxon>
        <taxon>Sordariomycetidae</taxon>
        <taxon>Ophiostomatales</taxon>
        <taxon>Ophiostomataceae</taxon>
        <taxon>Sporothrix</taxon>
    </lineage>
</organism>
<feature type="compositionally biased region" description="Low complexity" evidence="1">
    <location>
        <begin position="206"/>
        <end position="217"/>
    </location>
</feature>
<feature type="compositionally biased region" description="Polar residues" evidence="1">
    <location>
        <begin position="356"/>
        <end position="372"/>
    </location>
</feature>
<dbReference type="Proteomes" id="UP001642501">
    <property type="component" value="Unassembled WGS sequence"/>
</dbReference>
<evidence type="ECO:0000256" key="1">
    <source>
        <dbReference type="SAM" id="MobiDB-lite"/>
    </source>
</evidence>
<feature type="region of interest" description="Disordered" evidence="1">
    <location>
        <begin position="129"/>
        <end position="151"/>
    </location>
</feature>
<reference evidence="3 4" key="1">
    <citation type="submission" date="2024-01" db="EMBL/GenBank/DDBJ databases">
        <authorList>
            <person name="Allen C."/>
            <person name="Tagirdzhanova G."/>
        </authorList>
    </citation>
    <scope>NUCLEOTIDE SEQUENCE [LARGE SCALE GENOMIC DNA]</scope>
    <source>
        <strain evidence="3 4">CBS 573.63</strain>
    </source>
</reference>
<evidence type="ECO:0000313" key="4">
    <source>
        <dbReference type="Proteomes" id="UP001642501"/>
    </source>
</evidence>
<feature type="domain" description="BZIP" evidence="2">
    <location>
        <begin position="262"/>
        <end position="319"/>
    </location>
</feature>
<comment type="caution">
    <text evidence="3">The sequence shown here is derived from an EMBL/GenBank/DDBJ whole genome shotgun (WGS) entry which is preliminary data.</text>
</comment>
<dbReference type="PROSITE" id="PS00036">
    <property type="entry name" value="BZIP_BASIC"/>
    <property type="match status" value="1"/>
</dbReference>
<feature type="compositionally biased region" description="Basic residues" evidence="1">
    <location>
        <begin position="373"/>
        <end position="383"/>
    </location>
</feature>
<dbReference type="Gene3D" id="1.20.5.170">
    <property type="match status" value="1"/>
</dbReference>
<feature type="region of interest" description="Disordered" evidence="1">
    <location>
        <begin position="350"/>
        <end position="383"/>
    </location>
</feature>
<proteinExistence type="predicted"/>